<feature type="transmembrane region" description="Helical" evidence="7">
    <location>
        <begin position="107"/>
        <end position="126"/>
    </location>
</feature>
<dbReference type="SMR" id="A2FKW6"/>
<dbReference type="Proteomes" id="UP000001542">
    <property type="component" value="Unassembled WGS sequence"/>
</dbReference>
<evidence type="ECO:0000256" key="1">
    <source>
        <dbReference type="ARBA" id="ARBA00004370"/>
    </source>
</evidence>
<name>A2FKW6_TRIV3</name>
<dbReference type="GO" id="GO:0006182">
    <property type="term" value="P:cGMP biosynthetic process"/>
    <property type="evidence" value="ECO:0000318"/>
    <property type="project" value="GO_Central"/>
</dbReference>
<evidence type="ECO:0000256" key="3">
    <source>
        <dbReference type="ARBA" id="ARBA00022741"/>
    </source>
</evidence>
<dbReference type="InterPro" id="IPR029787">
    <property type="entry name" value="Nucleotide_cyclase"/>
</dbReference>
<evidence type="ECO:0000313" key="11">
    <source>
        <dbReference type="Proteomes" id="UP000001542"/>
    </source>
</evidence>
<feature type="transmembrane region" description="Helical" evidence="7">
    <location>
        <begin position="578"/>
        <end position="601"/>
    </location>
</feature>
<dbReference type="PROSITE" id="PS50112">
    <property type="entry name" value="PAS"/>
    <property type="match status" value="1"/>
</dbReference>
<evidence type="ECO:0000259" key="9">
    <source>
        <dbReference type="PROSITE" id="PS50125"/>
    </source>
</evidence>
<keyword evidence="3" id="KW-0547">Nucleotide-binding</keyword>
<dbReference type="VEuPathDB" id="TrichDB:TVAGG3_0311040"/>
<gene>
    <name evidence="10" type="ORF">TVAG_327930</name>
</gene>
<dbReference type="PROSITE" id="PS50125">
    <property type="entry name" value="GUANYLATE_CYCLASE_2"/>
    <property type="match status" value="1"/>
</dbReference>
<feature type="transmembrane region" description="Helical" evidence="7">
    <location>
        <begin position="870"/>
        <end position="898"/>
    </location>
</feature>
<dbReference type="InterPro" id="IPR050401">
    <property type="entry name" value="Cyclic_nucleotide_synthase"/>
</dbReference>
<feature type="domain" description="Guanylate cyclase" evidence="9">
    <location>
        <begin position="1306"/>
        <end position="1435"/>
    </location>
</feature>
<reference evidence="10" key="1">
    <citation type="submission" date="2006-10" db="EMBL/GenBank/DDBJ databases">
        <authorList>
            <person name="Amadeo P."/>
            <person name="Zhao Q."/>
            <person name="Wortman J."/>
            <person name="Fraser-Liggett C."/>
            <person name="Carlton J."/>
        </authorList>
    </citation>
    <scope>NUCLEOTIDE SEQUENCE</scope>
    <source>
        <strain evidence="10">G3</strain>
    </source>
</reference>
<dbReference type="InterPro" id="IPR035965">
    <property type="entry name" value="PAS-like_dom_sf"/>
</dbReference>
<keyword evidence="5 7" id="KW-0472">Membrane</keyword>
<evidence type="ECO:0000256" key="5">
    <source>
        <dbReference type="ARBA" id="ARBA00023136"/>
    </source>
</evidence>
<dbReference type="GO" id="GO:0005886">
    <property type="term" value="C:plasma membrane"/>
    <property type="evidence" value="ECO:0000318"/>
    <property type="project" value="GO_Central"/>
</dbReference>
<dbReference type="Gene3D" id="3.30.70.1230">
    <property type="entry name" value="Nucleotide cyclase"/>
    <property type="match status" value="1"/>
</dbReference>
<evidence type="ECO:0000313" key="10">
    <source>
        <dbReference type="EMBL" id="EAX94450.1"/>
    </source>
</evidence>
<keyword evidence="4 7" id="KW-1133">Transmembrane helix</keyword>
<dbReference type="InterPro" id="IPR000014">
    <property type="entry name" value="PAS"/>
</dbReference>
<evidence type="ECO:0000256" key="7">
    <source>
        <dbReference type="SAM" id="Phobius"/>
    </source>
</evidence>
<feature type="transmembrane region" description="Helical" evidence="7">
    <location>
        <begin position="804"/>
        <end position="825"/>
    </location>
</feature>
<dbReference type="GO" id="GO:0004383">
    <property type="term" value="F:guanylate cyclase activity"/>
    <property type="evidence" value="ECO:0000318"/>
    <property type="project" value="GO_Central"/>
</dbReference>
<sequence length="1523" mass="174384">MSSFWTTHNNANVDKIQKWADIILLFIKKPYDTKEAFIKEMIFFALCMISISLIVLQLLYYKLHRRFIRFLLSPIQGYDLLGSLGILSSSMTIGENFNKITLHETDVYLVISTIVAVFNIIYEISYHTLSMKLYSKNVALTNVPFLNFDPSINWEVIVVNSICIILTYIFQYFADWAYLLVIWPHFGFFLYFVSLTFKIGFIVDISNALMFSITLTAVLLDIVTFIVHFANNINHNVPFIIAVVFFLINPIIGIIFFSIREKKIIKELSDETDSVRENRKDYYDSLKIAKSVGHATMYLTVGITHACPMLYDFSLIEYLFSSKISDEFLPFLIQIVNFFPEETRLLNRLTMALTSKKGLPYDQRFLIFEIYKVKTLRQFSASADSNFKLAEMKSLSRQLEAEIKEVLDSNRKIKFSYFEYLSIKTKRTDAIWKEALTTYPNSSKFCEEYCRFLIECKTDYIEGIKIKYRENMIEMGRSYSVDFSFRSLVKLFPKYLTNDILDLKGRVIRKRMNLSRSRNSSSANFGSSSSSNIAHSQNSSEIDDSLQESIGKKSFHLAKQRIALHRALVNKYPKSLKCIIPLAIVILIIVSILVLFIFFYARSQMIAATESMNLLDAMSKTRFYIAINDMQIILRMCNDRNNFGRYSSIIKALDRECESEDVIFESEKDYLVQSFPNLHNAMNEFTNLINDIASMANQGMNVFNIASHLLTNKFMLYTCYGGYPVYYVNETITTMVTVFFAHQSFIITKINSNISDMYSYHQFCELLSNLKMFYTYIPEVFTDFCNFQIDQGSAVKDKFSTIGIVIPIIIALIFFLPILTLHLLIKKSVNEITEILFSLDTKTRQDAKEMIYYSDDNENLKQTENHHQSFISVCYIFVILFISLIIVVLAVLMCMIIINSINHVIDLNRWDQLATLRLSLTAEVMNTLTFGLTLHDNPGLTRISTKEQAAEMIYVLAMNLKSSNEKLLLGTDDVSPCSGFDEILDKENFQDESINSDNLELHEIYMHGSINSQLKILLDNIKTIVEELYISPTLSNDAYSTNVHLLSHHLSKKLMKVTDRLKELSHIEYNDMSADLAYLLIPCFILVILYAIVIVVYYNIMKLTYEGAISILKRINPLHLINNKLFIQKFMMKQTTNTNEIQKTVSGSIIHNFDDVVLCTNVYGVIDIVNTSATSILGYSLDQLLGQNATSFLVQADEEKIVTQVDNMRNNRSSSNVFVEDVAVLTDTNQLVPCKLTLLGIKNNNDELKSFVFILHDQSQLAKQQEEAEKAKATSEKLLYQILPRDIVIRLNRDETDITFTVNSSTICFIDIVKFSEYSSHLSPQEIMYNLSYFFGTIDTISSKFNLLTKIKVIGDIYMCASGLFDDSNEHAEQMILFANEFVRELDEINIKLDCNLSVRIGVNSGGPILGCVLGKEKPVFDIIGDPINVASRLQSTSPPNCIHMSQGTYDMVSNLNFDIKPRGEVYLKGKGKTNTYLMNPLQTLMAQNSQLDGNPLSIAGSQIRLVSQLSPIQSELMFQKQV</sequence>
<dbReference type="GO" id="GO:0001653">
    <property type="term" value="F:peptide receptor activity"/>
    <property type="evidence" value="ECO:0000318"/>
    <property type="project" value="GO_Central"/>
</dbReference>
<evidence type="ECO:0000259" key="8">
    <source>
        <dbReference type="PROSITE" id="PS50112"/>
    </source>
</evidence>
<dbReference type="GO" id="GO:0000166">
    <property type="term" value="F:nucleotide binding"/>
    <property type="evidence" value="ECO:0007669"/>
    <property type="project" value="UniProtKB-KW"/>
</dbReference>
<feature type="domain" description="PAS" evidence="8">
    <location>
        <begin position="1149"/>
        <end position="1212"/>
    </location>
</feature>
<comment type="subcellular location">
    <subcellularLocation>
        <location evidence="1">Membrane</location>
    </subcellularLocation>
</comment>
<feature type="transmembrane region" description="Helical" evidence="7">
    <location>
        <begin position="209"/>
        <end position="231"/>
    </location>
</feature>
<reference evidence="10" key="2">
    <citation type="journal article" date="2007" name="Science">
        <title>Draft genome sequence of the sexually transmitted pathogen Trichomonas vaginalis.</title>
        <authorList>
            <person name="Carlton J.M."/>
            <person name="Hirt R.P."/>
            <person name="Silva J.C."/>
            <person name="Delcher A.L."/>
            <person name="Schatz M."/>
            <person name="Zhao Q."/>
            <person name="Wortman J.R."/>
            <person name="Bidwell S.L."/>
            <person name="Alsmark U.C.M."/>
            <person name="Besteiro S."/>
            <person name="Sicheritz-Ponten T."/>
            <person name="Noel C.J."/>
            <person name="Dacks J.B."/>
            <person name="Foster P.G."/>
            <person name="Simillion C."/>
            <person name="Van de Peer Y."/>
            <person name="Miranda-Saavedra D."/>
            <person name="Barton G.J."/>
            <person name="Westrop G.D."/>
            <person name="Mueller S."/>
            <person name="Dessi D."/>
            <person name="Fiori P.L."/>
            <person name="Ren Q."/>
            <person name="Paulsen I."/>
            <person name="Zhang H."/>
            <person name="Bastida-Corcuera F.D."/>
            <person name="Simoes-Barbosa A."/>
            <person name="Brown M.T."/>
            <person name="Hayes R.D."/>
            <person name="Mukherjee M."/>
            <person name="Okumura C.Y."/>
            <person name="Schneider R."/>
            <person name="Smith A.J."/>
            <person name="Vanacova S."/>
            <person name="Villalvazo M."/>
            <person name="Haas B.J."/>
            <person name="Pertea M."/>
            <person name="Feldblyum T.V."/>
            <person name="Utterback T.R."/>
            <person name="Shu C.L."/>
            <person name="Osoegawa K."/>
            <person name="de Jong P.J."/>
            <person name="Hrdy I."/>
            <person name="Horvathova L."/>
            <person name="Zubacova Z."/>
            <person name="Dolezal P."/>
            <person name="Malik S.B."/>
            <person name="Logsdon J.M. Jr."/>
            <person name="Henze K."/>
            <person name="Gupta A."/>
            <person name="Wang C.C."/>
            <person name="Dunne R.L."/>
            <person name="Upcroft J.A."/>
            <person name="Upcroft P."/>
            <person name="White O."/>
            <person name="Salzberg S.L."/>
            <person name="Tang P."/>
            <person name="Chiu C.-H."/>
            <person name="Lee Y.-S."/>
            <person name="Embley T.M."/>
            <person name="Coombs G.H."/>
            <person name="Mottram J.C."/>
            <person name="Tachezy J."/>
            <person name="Fraser-Liggett C.M."/>
            <person name="Johnson P.J."/>
        </authorList>
    </citation>
    <scope>NUCLEOTIDE SEQUENCE [LARGE SCALE GENOMIC DNA]</scope>
    <source>
        <strain evidence="10">G3</strain>
    </source>
</reference>
<dbReference type="SUPFAM" id="SSF55073">
    <property type="entry name" value="Nucleotide cyclase"/>
    <property type="match status" value="1"/>
</dbReference>
<dbReference type="SUPFAM" id="SSF55785">
    <property type="entry name" value="PYP-like sensor domain (PAS domain)"/>
    <property type="match status" value="1"/>
</dbReference>
<dbReference type="VEuPathDB" id="TrichDB:TVAG_327930"/>
<evidence type="ECO:0000256" key="4">
    <source>
        <dbReference type="ARBA" id="ARBA00022989"/>
    </source>
</evidence>
<dbReference type="OrthoDB" id="1890790at2759"/>
<dbReference type="EMBL" id="DS113857">
    <property type="protein sequence ID" value="EAX94450.1"/>
    <property type="molecule type" value="Genomic_DNA"/>
</dbReference>
<dbReference type="NCBIfam" id="TIGR00229">
    <property type="entry name" value="sensory_box"/>
    <property type="match status" value="1"/>
</dbReference>
<keyword evidence="11" id="KW-1185">Reference proteome</keyword>
<feature type="transmembrane region" description="Helical" evidence="7">
    <location>
        <begin position="237"/>
        <end position="259"/>
    </location>
</feature>
<dbReference type="KEGG" id="tva:4752182"/>
<dbReference type="GO" id="GO:0007168">
    <property type="term" value="P:receptor guanylyl cyclase signaling pathway"/>
    <property type="evidence" value="ECO:0000318"/>
    <property type="project" value="GO_Central"/>
</dbReference>
<feature type="transmembrane region" description="Helical" evidence="7">
    <location>
        <begin position="1076"/>
        <end position="1100"/>
    </location>
</feature>
<protein>
    <submittedName>
        <fullName evidence="10">Adenylate and Guanylate cyclase catalytic domain containing protein</fullName>
    </submittedName>
</protein>
<proteinExistence type="predicted"/>
<keyword evidence="2 7" id="KW-0812">Transmembrane</keyword>
<dbReference type="GO" id="GO:0035556">
    <property type="term" value="P:intracellular signal transduction"/>
    <property type="evidence" value="ECO:0007669"/>
    <property type="project" value="InterPro"/>
</dbReference>
<dbReference type="RefSeq" id="XP_001307380.1">
    <property type="nucleotide sequence ID" value="XM_001307379.1"/>
</dbReference>
<feature type="transmembrane region" description="Helical" evidence="7">
    <location>
        <begin position="176"/>
        <end position="197"/>
    </location>
</feature>
<evidence type="ECO:0000256" key="6">
    <source>
        <dbReference type="ARBA" id="ARBA00023239"/>
    </source>
</evidence>
<dbReference type="PANTHER" id="PTHR11920">
    <property type="entry name" value="GUANYLYL CYCLASE"/>
    <property type="match status" value="1"/>
</dbReference>
<organism evidence="10 11">
    <name type="scientific">Trichomonas vaginalis (strain ATCC PRA-98 / G3)</name>
    <dbReference type="NCBI Taxonomy" id="412133"/>
    <lineage>
        <taxon>Eukaryota</taxon>
        <taxon>Metamonada</taxon>
        <taxon>Parabasalia</taxon>
        <taxon>Trichomonadida</taxon>
        <taxon>Trichomonadidae</taxon>
        <taxon>Trichomonas</taxon>
    </lineage>
</organism>
<dbReference type="PANTHER" id="PTHR11920:SF335">
    <property type="entry name" value="GUANYLATE CYCLASE"/>
    <property type="match status" value="1"/>
</dbReference>
<evidence type="ECO:0000256" key="2">
    <source>
        <dbReference type="ARBA" id="ARBA00022692"/>
    </source>
</evidence>
<keyword evidence="6" id="KW-0456">Lyase</keyword>
<dbReference type="eggNOG" id="KOG1023">
    <property type="taxonomic scope" value="Eukaryota"/>
</dbReference>
<accession>A2FKW6</accession>
<dbReference type="CDD" id="cd07302">
    <property type="entry name" value="CHD"/>
    <property type="match status" value="1"/>
</dbReference>
<dbReference type="Pfam" id="PF13426">
    <property type="entry name" value="PAS_9"/>
    <property type="match status" value="1"/>
</dbReference>
<dbReference type="InterPro" id="IPR001054">
    <property type="entry name" value="A/G_cyclase"/>
</dbReference>
<dbReference type="STRING" id="5722.A2FKW6"/>
<dbReference type="Pfam" id="PF00211">
    <property type="entry name" value="Guanylate_cyc"/>
    <property type="match status" value="1"/>
</dbReference>
<dbReference type="SMART" id="SM00044">
    <property type="entry name" value="CYCc"/>
    <property type="match status" value="1"/>
</dbReference>
<feature type="transmembrane region" description="Helical" evidence="7">
    <location>
        <begin position="152"/>
        <end position="170"/>
    </location>
</feature>
<feature type="transmembrane region" description="Helical" evidence="7">
    <location>
        <begin position="41"/>
        <end position="60"/>
    </location>
</feature>
<dbReference type="Gene3D" id="3.30.450.20">
    <property type="entry name" value="PAS domain"/>
    <property type="match status" value="1"/>
</dbReference>
<dbReference type="OMA" id="QDMERYT"/>
<dbReference type="CDD" id="cd00130">
    <property type="entry name" value="PAS"/>
    <property type="match status" value="1"/>
</dbReference>
<dbReference type="InParanoid" id="A2FKW6"/>